<dbReference type="GO" id="GO:0005634">
    <property type="term" value="C:nucleus"/>
    <property type="evidence" value="ECO:0007669"/>
    <property type="project" value="UniProtKB-SubCell"/>
</dbReference>
<feature type="compositionally biased region" description="Polar residues" evidence="5">
    <location>
        <begin position="65"/>
        <end position="79"/>
    </location>
</feature>
<evidence type="ECO:0000259" key="6">
    <source>
        <dbReference type="Pfam" id="PF05225"/>
    </source>
</evidence>
<dbReference type="InterPro" id="IPR007889">
    <property type="entry name" value="HTH_Psq"/>
</dbReference>
<keyword evidence="4" id="KW-0862">Zinc</keyword>
<evidence type="ECO:0000256" key="2">
    <source>
        <dbReference type="ARBA" id="ARBA00022723"/>
    </source>
</evidence>
<reference evidence="7" key="1">
    <citation type="submission" date="2020-11" db="EMBL/GenBank/DDBJ databases">
        <authorList>
            <person name="Tran Van P."/>
        </authorList>
    </citation>
    <scope>NUCLEOTIDE SEQUENCE</scope>
</reference>
<dbReference type="GO" id="GO:0003677">
    <property type="term" value="F:DNA binding"/>
    <property type="evidence" value="ECO:0007669"/>
    <property type="project" value="InterPro"/>
</dbReference>
<comment type="subcellular location">
    <subcellularLocation>
        <location evidence="1">Nucleus</location>
    </subcellularLocation>
</comment>
<dbReference type="GO" id="GO:0008270">
    <property type="term" value="F:zinc ion binding"/>
    <property type="evidence" value="ECO:0007669"/>
    <property type="project" value="UniProtKB-KW"/>
</dbReference>
<accession>A0A7R9PMX9</accession>
<evidence type="ECO:0000256" key="5">
    <source>
        <dbReference type="SAM" id="MobiDB-lite"/>
    </source>
</evidence>
<dbReference type="CDD" id="cd15517">
    <property type="entry name" value="PHD_TCF19_like"/>
    <property type="match status" value="1"/>
</dbReference>
<protein>
    <recommendedName>
        <fullName evidence="6">HTH psq-type domain-containing protein</fullName>
    </recommendedName>
</protein>
<dbReference type="Pfam" id="PF05225">
    <property type="entry name" value="HTH_psq"/>
    <property type="match status" value="1"/>
</dbReference>
<feature type="region of interest" description="Disordered" evidence="5">
    <location>
        <begin position="59"/>
        <end position="101"/>
    </location>
</feature>
<sequence>MVRTWVRKTNSRNWDDTKMIAAMHAVREQHMSCNMAAITYEIPEATLRRYLKTEPEEVAVENDHPPQTNIPQPGTSQQKDQQEIVHAQAEAPARGSESNENITVHTSIPTKVQVTLNYIKPLPRAKRSIKRKRPVITASVLTSTPVKDILVEKEQERENKLKKKEERDAKTATKKLFQKTKKAQENTETIKCPGCEEEFIDPPNEDWVKCGACGQWWHEDCSSYEGCGQFKCDYC</sequence>
<dbReference type="SUPFAM" id="SSF46689">
    <property type="entry name" value="Homeodomain-like"/>
    <property type="match status" value="1"/>
</dbReference>
<evidence type="ECO:0000256" key="3">
    <source>
        <dbReference type="ARBA" id="ARBA00022771"/>
    </source>
</evidence>
<dbReference type="InterPro" id="IPR009057">
    <property type="entry name" value="Homeodomain-like_sf"/>
</dbReference>
<dbReference type="EMBL" id="OE841467">
    <property type="protein sequence ID" value="CAD7595871.1"/>
    <property type="molecule type" value="Genomic_DNA"/>
</dbReference>
<proteinExistence type="predicted"/>
<dbReference type="AlphaFoldDB" id="A0A7R9PMX9"/>
<evidence type="ECO:0000313" key="7">
    <source>
        <dbReference type="EMBL" id="CAD7595871.1"/>
    </source>
</evidence>
<evidence type="ECO:0000256" key="1">
    <source>
        <dbReference type="ARBA" id="ARBA00004123"/>
    </source>
</evidence>
<gene>
    <name evidence="7" type="ORF">TGEB3V08_LOCUS6202</name>
</gene>
<organism evidence="7">
    <name type="scientific">Timema genevievae</name>
    <name type="common">Walking stick</name>
    <dbReference type="NCBI Taxonomy" id="629358"/>
    <lineage>
        <taxon>Eukaryota</taxon>
        <taxon>Metazoa</taxon>
        <taxon>Ecdysozoa</taxon>
        <taxon>Arthropoda</taxon>
        <taxon>Hexapoda</taxon>
        <taxon>Insecta</taxon>
        <taxon>Pterygota</taxon>
        <taxon>Neoptera</taxon>
        <taxon>Polyneoptera</taxon>
        <taxon>Phasmatodea</taxon>
        <taxon>Timematodea</taxon>
        <taxon>Timematoidea</taxon>
        <taxon>Timematidae</taxon>
        <taxon>Timema</taxon>
    </lineage>
</organism>
<evidence type="ECO:0000256" key="4">
    <source>
        <dbReference type="ARBA" id="ARBA00022833"/>
    </source>
</evidence>
<dbReference type="PROSITE" id="PS01359">
    <property type="entry name" value="ZF_PHD_1"/>
    <property type="match status" value="1"/>
</dbReference>
<keyword evidence="2" id="KW-0479">Metal-binding</keyword>
<dbReference type="Gene3D" id="1.10.10.60">
    <property type="entry name" value="Homeodomain-like"/>
    <property type="match status" value="1"/>
</dbReference>
<keyword evidence="3" id="KW-0863">Zinc-finger</keyword>
<name>A0A7R9PMX9_TIMGE</name>
<dbReference type="InterPro" id="IPR019786">
    <property type="entry name" value="Zinc_finger_PHD-type_CS"/>
</dbReference>
<feature type="domain" description="HTH psq-type" evidence="6">
    <location>
        <begin position="16"/>
        <end position="55"/>
    </location>
</feature>